<feature type="region of interest" description="Disordered" evidence="1">
    <location>
        <begin position="16"/>
        <end position="43"/>
    </location>
</feature>
<feature type="compositionally biased region" description="Polar residues" evidence="1">
    <location>
        <begin position="405"/>
        <end position="431"/>
    </location>
</feature>
<proteinExistence type="predicted"/>
<protein>
    <recommendedName>
        <fullName evidence="4">Transcription factor domain-containing protein</fullName>
    </recommendedName>
</protein>
<dbReference type="CDD" id="cd12148">
    <property type="entry name" value="fungal_TF_MHR"/>
    <property type="match status" value="1"/>
</dbReference>
<name>A0A1E4STZ8_9ASCO</name>
<evidence type="ECO:0000256" key="1">
    <source>
        <dbReference type="SAM" id="MobiDB-lite"/>
    </source>
</evidence>
<feature type="region of interest" description="Disordered" evidence="1">
    <location>
        <begin position="352"/>
        <end position="446"/>
    </location>
</feature>
<gene>
    <name evidence="2" type="ORF">CANARDRAFT_30452</name>
</gene>
<dbReference type="Proteomes" id="UP000094801">
    <property type="component" value="Unassembled WGS sequence"/>
</dbReference>
<evidence type="ECO:0000313" key="2">
    <source>
        <dbReference type="EMBL" id="ODV82985.1"/>
    </source>
</evidence>
<feature type="compositionally biased region" description="Low complexity" evidence="1">
    <location>
        <begin position="436"/>
        <end position="446"/>
    </location>
</feature>
<evidence type="ECO:0000313" key="3">
    <source>
        <dbReference type="Proteomes" id="UP000094801"/>
    </source>
</evidence>
<sequence>MFMDVNGFISDDYDRNSIKQENNNNDDIIENLKSNSSSSSRTHNISKDILDDAARRTLWEVYFFDTLSGTASGCSVSIISTIKMLTFYPTTIPAKIFDYKSRAECCKLVNDSIKLNVAIQANKEVQHHLVHMKAAIGNWEMKIENPDAYNAPYLVNARGIVNEGVHQSIILVNYAKIFTHRPFSYLWRPDVSKNPQCINDNNSTDESNNCQNLDKQVVDSRKIIETRKTIDSASSVIKLLLDTNPSKILERTPFYACSLAFSCLVHLSAYSWVESSLQVLAEGNQDLSILRDNISDDELDIYTEYIKLELGGIFQISRHWALSSKLIQHIKDTLIKVSPKLYRKVQTSLPESNPQQVFIKQQQRQTPTATETTPLTNNYTNTNNQANTPSFNQKDKSPLPISKTPEFTTSNSDSVNTMGELSSSSTAAYSQDDSKTSSSSAITNNNNNNNIAGAVDFNSNSRFSEIDFNVIFDENDLIAMSPSSDTGCDWVDKNVFEFGDFQLS</sequence>
<evidence type="ECO:0008006" key="4">
    <source>
        <dbReference type="Google" id="ProtNLM"/>
    </source>
</evidence>
<dbReference type="AlphaFoldDB" id="A0A1E4STZ8"/>
<feature type="compositionally biased region" description="Low complexity" evidence="1">
    <location>
        <begin position="361"/>
        <end position="389"/>
    </location>
</feature>
<dbReference type="OrthoDB" id="2399539at2759"/>
<reference evidence="3" key="1">
    <citation type="submission" date="2016-04" db="EMBL/GenBank/DDBJ databases">
        <title>Comparative genomics of biotechnologically important yeasts.</title>
        <authorList>
            <consortium name="DOE Joint Genome Institute"/>
            <person name="Riley R."/>
            <person name="Haridas S."/>
            <person name="Wolfe K.H."/>
            <person name="Lopes M.R."/>
            <person name="Hittinger C.T."/>
            <person name="Goker M."/>
            <person name="Salamov A."/>
            <person name="Wisecaver J."/>
            <person name="Long T.M."/>
            <person name="Aerts A.L."/>
            <person name="Barry K."/>
            <person name="Choi C."/>
            <person name="Clum A."/>
            <person name="Coughlan A.Y."/>
            <person name="Deshpande S."/>
            <person name="Douglass A.P."/>
            <person name="Hanson S.J."/>
            <person name="Klenk H.-P."/>
            <person name="Labutti K."/>
            <person name="Lapidus A."/>
            <person name="Lindquist E."/>
            <person name="Lipzen A."/>
            <person name="Meier-Kolthoff J.P."/>
            <person name="Ohm R.A."/>
            <person name="Otillar R.P."/>
            <person name="Pangilinan J."/>
            <person name="Peng Y."/>
            <person name="Rokas A."/>
            <person name="Rosa C.A."/>
            <person name="Scheuner C."/>
            <person name="Sibirny A.A."/>
            <person name="Slot J.C."/>
            <person name="Stielow J.B."/>
            <person name="Sun H."/>
            <person name="Kurtzman C.P."/>
            <person name="Blackwell M."/>
            <person name="Grigoriev I.V."/>
            <person name="Jeffries T.W."/>
        </authorList>
    </citation>
    <scope>NUCLEOTIDE SEQUENCE [LARGE SCALE GENOMIC DNA]</scope>
    <source>
        <strain evidence="3">NRRL YB-2248</strain>
    </source>
</reference>
<dbReference type="PANTHER" id="PTHR47431:SF1">
    <property type="entry name" value="ZN(II)2CYS6 TRANSCRIPTION FACTOR (EUROFUNG)"/>
    <property type="match status" value="1"/>
</dbReference>
<keyword evidence="3" id="KW-1185">Reference proteome</keyword>
<accession>A0A1E4STZ8</accession>
<dbReference type="EMBL" id="KV453870">
    <property type="protein sequence ID" value="ODV82985.1"/>
    <property type="molecule type" value="Genomic_DNA"/>
</dbReference>
<dbReference type="PANTHER" id="PTHR47431">
    <property type="entry name" value="ZN(II)2CYS6 TRANSCRIPTION FACTOR (EUROFUNG)-RELATED"/>
    <property type="match status" value="1"/>
</dbReference>
<dbReference type="STRING" id="983967.A0A1E4STZ8"/>
<organism evidence="2 3">
    <name type="scientific">[Candida] arabinofermentans NRRL YB-2248</name>
    <dbReference type="NCBI Taxonomy" id="983967"/>
    <lineage>
        <taxon>Eukaryota</taxon>
        <taxon>Fungi</taxon>
        <taxon>Dikarya</taxon>
        <taxon>Ascomycota</taxon>
        <taxon>Saccharomycotina</taxon>
        <taxon>Pichiomycetes</taxon>
        <taxon>Pichiales</taxon>
        <taxon>Pichiaceae</taxon>
        <taxon>Ogataea</taxon>
        <taxon>Ogataea/Candida clade</taxon>
    </lineage>
</organism>